<comment type="caution">
    <text evidence="1">The sequence shown here is derived from an EMBL/GenBank/DDBJ whole genome shotgun (WGS) entry which is preliminary data.</text>
</comment>
<dbReference type="EMBL" id="CAJPWZ010001248">
    <property type="protein sequence ID" value="CAG2210928.1"/>
    <property type="molecule type" value="Genomic_DNA"/>
</dbReference>
<organism evidence="1 2">
    <name type="scientific">Mytilus edulis</name>
    <name type="common">Blue mussel</name>
    <dbReference type="NCBI Taxonomy" id="6550"/>
    <lineage>
        <taxon>Eukaryota</taxon>
        <taxon>Metazoa</taxon>
        <taxon>Spiralia</taxon>
        <taxon>Lophotrochozoa</taxon>
        <taxon>Mollusca</taxon>
        <taxon>Bivalvia</taxon>
        <taxon>Autobranchia</taxon>
        <taxon>Pteriomorphia</taxon>
        <taxon>Mytilida</taxon>
        <taxon>Mytiloidea</taxon>
        <taxon>Mytilidae</taxon>
        <taxon>Mytilinae</taxon>
        <taxon>Mytilus</taxon>
    </lineage>
</organism>
<dbReference type="AlphaFoldDB" id="A0A8S3RW61"/>
<evidence type="ECO:0000313" key="1">
    <source>
        <dbReference type="EMBL" id="CAG2210928.1"/>
    </source>
</evidence>
<name>A0A8S3RW61_MYTED</name>
<sequence>MTYINARLEDIELLAEGTNYKGTTFKDKVRICSGDNPARQFESGQQRDELEDRHVNTHTWGKPRLQQELNDILHGISRPPAFMTSAPEKSAKQLNLDSYEVMMCEPLHDLSNVIINFINELPHHADNNDVKSELEAFSSHELNEKKSIPKENLQLKSLCEQVADKVSPRTSGNKSNAKKEGKKAVDQVLTTLKPILENKLKINFTEAVGKTLNLPHLIEKRPPRKSNIQQAAEKFYSKFVQMIQIIF</sequence>
<dbReference type="OrthoDB" id="6183536at2759"/>
<reference evidence="1" key="1">
    <citation type="submission" date="2021-03" db="EMBL/GenBank/DDBJ databases">
        <authorList>
            <person name="Bekaert M."/>
        </authorList>
    </citation>
    <scope>NUCLEOTIDE SEQUENCE</scope>
</reference>
<proteinExistence type="predicted"/>
<accession>A0A8S3RW61</accession>
<gene>
    <name evidence="1" type="ORF">MEDL_25049</name>
</gene>
<protein>
    <submittedName>
        <fullName evidence="1">Uncharacterized protein</fullName>
    </submittedName>
</protein>
<evidence type="ECO:0000313" key="2">
    <source>
        <dbReference type="Proteomes" id="UP000683360"/>
    </source>
</evidence>
<keyword evidence="2" id="KW-1185">Reference proteome</keyword>
<dbReference type="Proteomes" id="UP000683360">
    <property type="component" value="Unassembled WGS sequence"/>
</dbReference>